<dbReference type="OrthoDB" id="190089at2157"/>
<dbReference type="STRING" id="553469.SAMN04487947_0303"/>
<dbReference type="AlphaFoldDB" id="A0A1I6FZM0"/>
<dbReference type="EMBL" id="FOYT01000001">
    <property type="protein sequence ID" value="SFR35340.1"/>
    <property type="molecule type" value="Genomic_DNA"/>
</dbReference>
<accession>A0A1I6FZM0</accession>
<organism evidence="1 2">
    <name type="scientific">Halogeometricum rufum</name>
    <dbReference type="NCBI Taxonomy" id="553469"/>
    <lineage>
        <taxon>Archaea</taxon>
        <taxon>Methanobacteriati</taxon>
        <taxon>Methanobacteriota</taxon>
        <taxon>Stenosarchaea group</taxon>
        <taxon>Halobacteria</taxon>
        <taxon>Halobacteriales</taxon>
        <taxon>Haloferacaceae</taxon>
        <taxon>Halogeometricum</taxon>
    </lineage>
</organism>
<evidence type="ECO:0000313" key="1">
    <source>
        <dbReference type="EMBL" id="SFR35340.1"/>
    </source>
</evidence>
<keyword evidence="2" id="KW-1185">Reference proteome</keyword>
<proteinExistence type="predicted"/>
<gene>
    <name evidence="1" type="ORF">SAMN04487947_0303</name>
</gene>
<dbReference type="RefSeq" id="WP_089803975.1">
    <property type="nucleotide sequence ID" value="NZ_FOYT01000001.1"/>
</dbReference>
<name>A0A1I6FZM0_9EURY</name>
<dbReference type="Proteomes" id="UP000198531">
    <property type="component" value="Unassembled WGS sequence"/>
</dbReference>
<reference evidence="2" key="1">
    <citation type="submission" date="2016-10" db="EMBL/GenBank/DDBJ databases">
        <authorList>
            <person name="Varghese N."/>
            <person name="Submissions S."/>
        </authorList>
    </citation>
    <scope>NUCLEOTIDE SEQUENCE [LARGE SCALE GENOMIC DNA]</scope>
    <source>
        <strain evidence="2">CGMCC 1.7736</strain>
    </source>
</reference>
<protein>
    <submittedName>
        <fullName evidence="1">Uncharacterized protein</fullName>
    </submittedName>
</protein>
<sequence length="66" mass="6499">MVHCPDCGSSLDAIDDVTFEDVDSSIGFVRAAKRFYNVSCAECGVTLGSGVAGARGNGGAADAGGA</sequence>
<evidence type="ECO:0000313" key="2">
    <source>
        <dbReference type="Proteomes" id="UP000198531"/>
    </source>
</evidence>